<dbReference type="Proteomes" id="UP000324222">
    <property type="component" value="Unassembled WGS sequence"/>
</dbReference>
<protein>
    <submittedName>
        <fullName evidence="1">Uncharacterized protein</fullName>
    </submittedName>
</protein>
<accession>A0A5B7GNI2</accession>
<sequence length="179" mass="20734">MGIALPPAPLGCPWASFFTNRHPFQNELVAKESIKLFPLRALRWPLDFEILQYQNGIVGDYNTISFFRLSNNIAQVVEKHHLIYLTCITSPLLIKSLILIKPLILQDKPHELGSSPFHRTNPPLYAGRSVVHFHIHFVSLTLKGVLHLRRVFVCEHFKLFREGHIVLWSLCLSTQRLHW</sequence>
<evidence type="ECO:0000313" key="2">
    <source>
        <dbReference type="Proteomes" id="UP000324222"/>
    </source>
</evidence>
<reference evidence="1 2" key="1">
    <citation type="submission" date="2019-05" db="EMBL/GenBank/DDBJ databases">
        <title>Another draft genome of Portunus trituberculatus and its Hox gene families provides insights of decapod evolution.</title>
        <authorList>
            <person name="Jeong J.-H."/>
            <person name="Song I."/>
            <person name="Kim S."/>
            <person name="Choi T."/>
            <person name="Kim D."/>
            <person name="Ryu S."/>
            <person name="Kim W."/>
        </authorList>
    </citation>
    <scope>NUCLEOTIDE SEQUENCE [LARGE SCALE GENOMIC DNA]</scope>
    <source>
        <tissue evidence="1">Muscle</tissue>
    </source>
</reference>
<name>A0A5B7GNI2_PORTR</name>
<proteinExistence type="predicted"/>
<comment type="caution">
    <text evidence="1">The sequence shown here is derived from an EMBL/GenBank/DDBJ whole genome shotgun (WGS) entry which is preliminary data.</text>
</comment>
<dbReference type="EMBL" id="VSRR010018883">
    <property type="protein sequence ID" value="MPC61750.1"/>
    <property type="molecule type" value="Genomic_DNA"/>
</dbReference>
<organism evidence="1 2">
    <name type="scientific">Portunus trituberculatus</name>
    <name type="common">Swimming crab</name>
    <name type="synonym">Neptunus trituberculatus</name>
    <dbReference type="NCBI Taxonomy" id="210409"/>
    <lineage>
        <taxon>Eukaryota</taxon>
        <taxon>Metazoa</taxon>
        <taxon>Ecdysozoa</taxon>
        <taxon>Arthropoda</taxon>
        <taxon>Crustacea</taxon>
        <taxon>Multicrustacea</taxon>
        <taxon>Malacostraca</taxon>
        <taxon>Eumalacostraca</taxon>
        <taxon>Eucarida</taxon>
        <taxon>Decapoda</taxon>
        <taxon>Pleocyemata</taxon>
        <taxon>Brachyura</taxon>
        <taxon>Eubrachyura</taxon>
        <taxon>Portunoidea</taxon>
        <taxon>Portunidae</taxon>
        <taxon>Portuninae</taxon>
        <taxon>Portunus</taxon>
    </lineage>
</organism>
<keyword evidence="2" id="KW-1185">Reference proteome</keyword>
<dbReference type="AlphaFoldDB" id="A0A5B7GNI2"/>
<gene>
    <name evidence="1" type="ORF">E2C01_055825</name>
</gene>
<evidence type="ECO:0000313" key="1">
    <source>
        <dbReference type="EMBL" id="MPC61750.1"/>
    </source>
</evidence>